<dbReference type="STRING" id="1058.SAMN05421783_10469"/>
<gene>
    <name evidence="2" type="ORF">SAMN05421783_10469</name>
</gene>
<dbReference type="AlphaFoldDB" id="A0A1H2TMM5"/>
<evidence type="ECO:0000313" key="3">
    <source>
        <dbReference type="Proteomes" id="UP000198816"/>
    </source>
</evidence>
<name>A0A1H2TMM5_THIRO</name>
<accession>A0A1H2TMM5</accession>
<keyword evidence="3" id="KW-1185">Reference proteome</keyword>
<evidence type="ECO:0000256" key="1">
    <source>
        <dbReference type="SAM" id="MobiDB-lite"/>
    </source>
</evidence>
<organism evidence="2 3">
    <name type="scientific">Thiocapsa roseopersicina</name>
    <dbReference type="NCBI Taxonomy" id="1058"/>
    <lineage>
        <taxon>Bacteria</taxon>
        <taxon>Pseudomonadati</taxon>
        <taxon>Pseudomonadota</taxon>
        <taxon>Gammaproteobacteria</taxon>
        <taxon>Chromatiales</taxon>
        <taxon>Chromatiaceae</taxon>
        <taxon>Thiocapsa</taxon>
    </lineage>
</organism>
<protein>
    <submittedName>
        <fullName evidence="2">Uncharacterized protein</fullName>
    </submittedName>
</protein>
<dbReference type="Proteomes" id="UP000198816">
    <property type="component" value="Unassembled WGS sequence"/>
</dbReference>
<reference evidence="3" key="1">
    <citation type="submission" date="2016-10" db="EMBL/GenBank/DDBJ databases">
        <authorList>
            <person name="Varghese N."/>
            <person name="Submissions S."/>
        </authorList>
    </citation>
    <scope>NUCLEOTIDE SEQUENCE [LARGE SCALE GENOMIC DNA]</scope>
    <source>
        <strain evidence="3">DSM 217</strain>
    </source>
</reference>
<proteinExistence type="predicted"/>
<sequence length="184" mass="20503">MGRAEHRDIVGLGIPTHAKVARLGAAALLVGLLSIPAAIVADENLAVPIQPVSQTFGDQPSGAAPTPWLDEVRAQRQAWETRREATRSAYEARRRANNPRAAAQQEAWEEDVRRRRAERLERMDQERELFRSLGPDQLPPPWPWVTGMPTLPEIGSGATSPDIPGEESIFAPPGWDNHWYFRGF</sequence>
<evidence type="ECO:0000313" key="2">
    <source>
        <dbReference type="EMBL" id="SDW45141.1"/>
    </source>
</evidence>
<dbReference type="OrthoDB" id="5771714at2"/>
<dbReference type="RefSeq" id="WP_093029158.1">
    <property type="nucleotide sequence ID" value="NZ_FNNZ01000004.1"/>
</dbReference>
<dbReference type="EMBL" id="FNNZ01000004">
    <property type="protein sequence ID" value="SDW45141.1"/>
    <property type="molecule type" value="Genomic_DNA"/>
</dbReference>
<feature type="region of interest" description="Disordered" evidence="1">
    <location>
        <begin position="90"/>
        <end position="111"/>
    </location>
</feature>